<comment type="caution">
    <text evidence="4">The sequence shown here is derived from an EMBL/GenBank/DDBJ whole genome shotgun (WGS) entry which is preliminary data.</text>
</comment>
<dbReference type="InterPro" id="IPR002110">
    <property type="entry name" value="Ankyrin_rpt"/>
</dbReference>
<feature type="repeat" description="ANK" evidence="3">
    <location>
        <begin position="52"/>
        <end position="84"/>
    </location>
</feature>
<organism evidence="4 5">
    <name type="scientific">Fusarium mangiferae</name>
    <name type="common">Mango malformation disease fungus</name>
    <dbReference type="NCBI Taxonomy" id="192010"/>
    <lineage>
        <taxon>Eukaryota</taxon>
        <taxon>Fungi</taxon>
        <taxon>Dikarya</taxon>
        <taxon>Ascomycota</taxon>
        <taxon>Pezizomycotina</taxon>
        <taxon>Sordariomycetes</taxon>
        <taxon>Hypocreomycetidae</taxon>
        <taxon>Hypocreales</taxon>
        <taxon>Nectriaceae</taxon>
        <taxon>Fusarium</taxon>
        <taxon>Fusarium fujikuroi species complex</taxon>
    </lineage>
</organism>
<dbReference type="GeneID" id="65090022"/>
<dbReference type="PANTHER" id="PTHR24198:SF165">
    <property type="entry name" value="ANKYRIN REPEAT-CONTAINING PROTEIN-RELATED"/>
    <property type="match status" value="1"/>
</dbReference>
<name>A0A1L7UAR5_FUSMA</name>
<dbReference type="PANTHER" id="PTHR24198">
    <property type="entry name" value="ANKYRIN REPEAT AND PROTEIN KINASE DOMAIN-CONTAINING PROTEIN"/>
    <property type="match status" value="1"/>
</dbReference>
<evidence type="ECO:0000256" key="2">
    <source>
        <dbReference type="ARBA" id="ARBA00023043"/>
    </source>
</evidence>
<keyword evidence="2 3" id="KW-0040">ANK repeat</keyword>
<dbReference type="PROSITE" id="PS50088">
    <property type="entry name" value="ANK_REPEAT"/>
    <property type="match status" value="1"/>
</dbReference>
<dbReference type="RefSeq" id="XP_041689282.1">
    <property type="nucleotide sequence ID" value="XM_041823731.1"/>
</dbReference>
<gene>
    <name evidence="4" type="ORF">FMAN_10769</name>
</gene>
<evidence type="ECO:0000256" key="3">
    <source>
        <dbReference type="PROSITE-ProRule" id="PRU00023"/>
    </source>
</evidence>
<dbReference type="Gene3D" id="1.25.40.20">
    <property type="entry name" value="Ankyrin repeat-containing domain"/>
    <property type="match status" value="4"/>
</dbReference>
<dbReference type="PROSITE" id="PS50297">
    <property type="entry name" value="ANK_REP_REGION"/>
    <property type="match status" value="1"/>
</dbReference>
<accession>A0A1L7UAR5</accession>
<keyword evidence="5" id="KW-1185">Reference proteome</keyword>
<keyword evidence="1" id="KW-0677">Repeat</keyword>
<protein>
    <submittedName>
        <fullName evidence="4">Uncharacterized protein</fullName>
    </submittedName>
</protein>
<dbReference type="SUPFAM" id="SSF48403">
    <property type="entry name" value="Ankyrin repeat"/>
    <property type="match status" value="2"/>
</dbReference>
<evidence type="ECO:0000313" key="5">
    <source>
        <dbReference type="Proteomes" id="UP000184255"/>
    </source>
</evidence>
<dbReference type="InterPro" id="IPR036770">
    <property type="entry name" value="Ankyrin_rpt-contain_sf"/>
</dbReference>
<dbReference type="AlphaFoldDB" id="A0A1L7UAR5"/>
<dbReference type="Proteomes" id="UP000184255">
    <property type="component" value="Unassembled WGS sequence"/>
</dbReference>
<dbReference type="Pfam" id="PF12796">
    <property type="entry name" value="Ank_2"/>
    <property type="match status" value="2"/>
</dbReference>
<dbReference type="VEuPathDB" id="FungiDB:FMAN_10769"/>
<proteinExistence type="predicted"/>
<reference evidence="5" key="1">
    <citation type="journal article" date="2016" name="Genome Biol. Evol.">
        <title>Comparative 'omics' of the Fusarium fujikuroi species complex highlights differences in genetic potential and metabolite synthesis.</title>
        <authorList>
            <person name="Niehaus E.-M."/>
            <person name="Muensterkoetter M."/>
            <person name="Proctor R.H."/>
            <person name="Brown D.W."/>
            <person name="Sharon A."/>
            <person name="Idan Y."/>
            <person name="Oren-Young L."/>
            <person name="Sieber C.M."/>
            <person name="Novak O."/>
            <person name="Pencik A."/>
            <person name="Tarkowska D."/>
            <person name="Hromadova K."/>
            <person name="Freeman S."/>
            <person name="Maymon M."/>
            <person name="Elazar M."/>
            <person name="Youssef S.A."/>
            <person name="El-Shabrawy E.S.M."/>
            <person name="Shalaby A.B.A."/>
            <person name="Houterman P."/>
            <person name="Brock N.L."/>
            <person name="Burkhardt I."/>
            <person name="Tsavkelova E.A."/>
            <person name="Dickschat J.S."/>
            <person name="Galuszka P."/>
            <person name="Gueldener U."/>
            <person name="Tudzynski B."/>
        </authorList>
    </citation>
    <scope>NUCLEOTIDE SEQUENCE [LARGE SCALE GENOMIC DNA]</scope>
    <source>
        <strain evidence="5">MRC7560</strain>
    </source>
</reference>
<sequence>MACLLDTSSSPSQEKGCKPLMCAEEAGDIDTLTTLLTDGCDIDIDIDARKYDGCRSLALAAKKGHSTVVERLLEHDANPNLSDLDYVTPTKLSDDKPRPSYLHEHGMDTPLSIAIKEVHQETAELLSRADCINPCLTAYLSMQRYREKVSIFSLAIRGKFENVALSVLDKCDTAHDSQDADNNGTRDTVEPASKLLVFAVAAGCSSIVQELLTKHDTDVNAVHVYYVGEALGWVVDSSLMAASRHADLGTVRLLLDMDETRSGVSSKHSGTANTASAQGRFADVVKTLIADDRFEVDCESGAGRNALSFPAESGSEAVVDELLATGAVDPNGRESRARTPLIWAANSGRGYGPGGRQSHESVTRRLLANRQTAVNARDSQGRTTLWYAANSCAVGLVMALLEHPQIDSAAGPGHNSPLAAALFGHADVVQALLSKGRVDVNSVVIQVNKRTTLIDVAQYARVLLSFPGIDANSQDDYGLTALMLATFQGTMGMVKLVLTSGGSQEKHCSELRKKFEIMSAILDHSGIKLSLPNKEGRTALSLVAGMVKSKVPMRYSHGTTLTQMRGIPMDEARFCGFSGRMVFRILLRIPDVDHNVEEHDGFTALLLAITSHQGREYVEILLSRSDLDVNRPQVGGLGSPLDTAKQIGNMETIALSHTRGASESVKSTRPHSLEANLVVEEGIWPDAHSIFEEVRLQRRERQRTCPSSSQESEISSDESDFYYQPSITGSLLDTLQKTLLKECHLYLEEQQEYIDEWVDSTTGMCSSCFAIDLGSACLSGGFCE</sequence>
<dbReference type="SMART" id="SM00248">
    <property type="entry name" value="ANK"/>
    <property type="match status" value="9"/>
</dbReference>
<evidence type="ECO:0000256" key="1">
    <source>
        <dbReference type="ARBA" id="ARBA00022737"/>
    </source>
</evidence>
<dbReference type="EMBL" id="FCQH01000016">
    <property type="protein sequence ID" value="CVL05383.1"/>
    <property type="molecule type" value="Genomic_DNA"/>
</dbReference>
<evidence type="ECO:0000313" key="4">
    <source>
        <dbReference type="EMBL" id="CVL05383.1"/>
    </source>
</evidence>